<dbReference type="InterPro" id="IPR000008">
    <property type="entry name" value="C2_dom"/>
</dbReference>
<evidence type="ECO:0000256" key="3">
    <source>
        <dbReference type="ARBA" id="ARBA00022737"/>
    </source>
</evidence>
<dbReference type="SUPFAM" id="SSF49562">
    <property type="entry name" value="C2 domain (Calcium/lipid-binding domain, CaLB)"/>
    <property type="match status" value="1"/>
</dbReference>
<dbReference type="InterPro" id="IPR022136">
    <property type="entry name" value="DUF3668"/>
</dbReference>
<keyword evidence="9" id="KW-1133">Transmembrane helix</keyword>
<feature type="transmembrane region" description="Helical" evidence="9">
    <location>
        <begin position="12"/>
        <end position="28"/>
    </location>
</feature>
<evidence type="ECO:0000256" key="7">
    <source>
        <dbReference type="ARBA" id="ARBA00071268"/>
    </source>
</evidence>
<reference evidence="12" key="1">
    <citation type="submission" date="2025-08" db="UniProtKB">
        <authorList>
            <consortium name="Ensembl"/>
        </authorList>
    </citation>
    <scope>IDENTIFICATION</scope>
</reference>
<dbReference type="Pfam" id="PF00168">
    <property type="entry name" value="C2"/>
    <property type="match status" value="1"/>
</dbReference>
<keyword evidence="9" id="KW-0812">Transmembrane</keyword>
<feature type="domain" description="DUF3668" evidence="11">
    <location>
        <begin position="176"/>
        <end position="217"/>
    </location>
</feature>
<evidence type="ECO:0000256" key="6">
    <source>
        <dbReference type="ARBA" id="ARBA00060869"/>
    </source>
</evidence>
<dbReference type="PANTHER" id="PTHR21574">
    <property type="entry name" value="CENTROSOMAL PROTEIN OF 120 KDA"/>
    <property type="match status" value="1"/>
</dbReference>
<protein>
    <recommendedName>
        <fullName evidence="7">Centrosomal protein of 120 kDa</fullName>
    </recommendedName>
    <alternativeName>
        <fullName evidence="8">Coiled-coil domain-containing protein 100</fullName>
    </alternativeName>
</protein>
<dbReference type="Pfam" id="PF12416">
    <property type="entry name" value="DUF3668"/>
    <property type="match status" value="1"/>
</dbReference>
<keyword evidence="5" id="KW-0206">Cytoskeleton</keyword>
<accession>A0A8C6V6P5</accession>
<evidence type="ECO:0000313" key="12">
    <source>
        <dbReference type="Ensembl" id="ENSNNAP00000001873.1"/>
    </source>
</evidence>
<organism evidence="12 13">
    <name type="scientific">Naja naja</name>
    <name type="common">Indian cobra</name>
    <dbReference type="NCBI Taxonomy" id="35670"/>
    <lineage>
        <taxon>Eukaryota</taxon>
        <taxon>Metazoa</taxon>
        <taxon>Chordata</taxon>
        <taxon>Craniata</taxon>
        <taxon>Vertebrata</taxon>
        <taxon>Euteleostomi</taxon>
        <taxon>Lepidosauria</taxon>
        <taxon>Squamata</taxon>
        <taxon>Bifurcata</taxon>
        <taxon>Unidentata</taxon>
        <taxon>Episquamata</taxon>
        <taxon>Toxicofera</taxon>
        <taxon>Serpentes</taxon>
        <taxon>Colubroidea</taxon>
        <taxon>Elapidae</taxon>
        <taxon>Elapinae</taxon>
        <taxon>Naja</taxon>
    </lineage>
</organism>
<evidence type="ECO:0000256" key="8">
    <source>
        <dbReference type="ARBA" id="ARBA00076226"/>
    </source>
</evidence>
<evidence type="ECO:0000256" key="5">
    <source>
        <dbReference type="ARBA" id="ARBA00023212"/>
    </source>
</evidence>
<keyword evidence="4" id="KW-0175">Coiled coil</keyword>
<keyword evidence="2" id="KW-0963">Cytoplasm</keyword>
<dbReference type="GO" id="GO:1903724">
    <property type="term" value="P:positive regulation of centriole elongation"/>
    <property type="evidence" value="ECO:0007669"/>
    <property type="project" value="TreeGrafter"/>
</dbReference>
<reference evidence="12" key="2">
    <citation type="submission" date="2025-09" db="UniProtKB">
        <authorList>
            <consortium name="Ensembl"/>
        </authorList>
    </citation>
    <scope>IDENTIFICATION</scope>
</reference>
<dbReference type="FunFam" id="2.60.40.150:FF:000112">
    <property type="entry name" value="centrosomal protein of 120 kDa isoform X1"/>
    <property type="match status" value="1"/>
</dbReference>
<dbReference type="GO" id="GO:0032880">
    <property type="term" value="P:regulation of protein localization"/>
    <property type="evidence" value="ECO:0007669"/>
    <property type="project" value="UniProtKB-ARBA"/>
</dbReference>
<dbReference type="GO" id="GO:0022027">
    <property type="term" value="P:interkinetic nuclear migration"/>
    <property type="evidence" value="ECO:0007669"/>
    <property type="project" value="TreeGrafter"/>
</dbReference>
<comment type="similarity">
    <text evidence="6">Belongs to the CEP120 family.</text>
</comment>
<dbReference type="InterPro" id="IPR035892">
    <property type="entry name" value="C2_domain_sf"/>
</dbReference>
<dbReference type="Ensembl" id="ENSNNAT00000001971.1">
    <property type="protein sequence ID" value="ENSNNAP00000001873.1"/>
    <property type="gene ID" value="ENSNNAG00000001301.1"/>
</dbReference>
<dbReference type="InterPro" id="IPR039893">
    <property type="entry name" value="CEP120-like"/>
</dbReference>
<proteinExistence type="inferred from homology"/>
<keyword evidence="9" id="KW-0472">Membrane</keyword>
<evidence type="ECO:0000259" key="10">
    <source>
        <dbReference type="Pfam" id="PF00168"/>
    </source>
</evidence>
<feature type="domain" description="C2" evidence="10">
    <location>
        <begin position="37"/>
        <end position="122"/>
    </location>
</feature>
<evidence type="ECO:0000256" key="9">
    <source>
        <dbReference type="SAM" id="Phobius"/>
    </source>
</evidence>
<dbReference type="Proteomes" id="UP000694559">
    <property type="component" value="Unplaced"/>
</dbReference>
<keyword evidence="3" id="KW-0677">Repeat</keyword>
<dbReference type="OMA" id="YMILDIR"/>
<evidence type="ECO:0000259" key="11">
    <source>
        <dbReference type="Pfam" id="PF12416"/>
    </source>
</evidence>
<evidence type="ECO:0000313" key="13">
    <source>
        <dbReference type="Proteomes" id="UP000694559"/>
    </source>
</evidence>
<evidence type="ECO:0000256" key="1">
    <source>
        <dbReference type="ARBA" id="ARBA00004300"/>
    </source>
</evidence>
<dbReference type="AlphaFoldDB" id="A0A8C6V6P5"/>
<dbReference type="OrthoDB" id="332250at2759"/>
<comment type="subcellular location">
    <subcellularLocation>
        <location evidence="1">Cytoplasm</location>
        <location evidence="1">Cytoskeleton</location>
        <location evidence="1">Microtubule organizing center</location>
        <location evidence="1">Centrosome</location>
    </subcellularLocation>
</comment>
<dbReference type="PANTHER" id="PTHR21574:SF0">
    <property type="entry name" value="CENTROSOMAL PROTEIN OF 120 KDA"/>
    <property type="match status" value="1"/>
</dbReference>
<dbReference type="Gene3D" id="2.60.40.150">
    <property type="entry name" value="C2 domain"/>
    <property type="match status" value="1"/>
</dbReference>
<evidence type="ECO:0000256" key="4">
    <source>
        <dbReference type="ARBA" id="ARBA00023054"/>
    </source>
</evidence>
<sequence>SNIKMDYLCYTFLNVFFFLFSFFLGRYFPKRPKRMLVVEAKFDGEHLSTDPVEHTDQPEFATELAWELDRKALHQHRLQRTPVKLQCFALDSLSAVKETIGYIVLDLRTAQEKKQPPKWYPLLSNRYTKFKPELQLNLMLETDTKASIDGFKAREAPPREMAGIVPTFPGLDPKNLIPVLNEEEGYHQIGPAEYCRDYYVLSVTIAFATQLEQVIILIHLFKWSDSLNSSFTIHYLVMMLPMNHLLT</sequence>
<keyword evidence="13" id="KW-1185">Reference proteome</keyword>
<evidence type="ECO:0000256" key="2">
    <source>
        <dbReference type="ARBA" id="ARBA00022490"/>
    </source>
</evidence>
<name>A0A8C6V6P5_NAJNA</name>
<dbReference type="GeneTree" id="ENSGT00390000009378"/>
<dbReference type="GO" id="GO:0005813">
    <property type="term" value="C:centrosome"/>
    <property type="evidence" value="ECO:0007669"/>
    <property type="project" value="UniProtKB-SubCell"/>
</dbReference>